<feature type="region of interest" description="Disordered" evidence="1">
    <location>
        <begin position="242"/>
        <end position="416"/>
    </location>
</feature>
<feature type="compositionally biased region" description="Low complexity" evidence="1">
    <location>
        <begin position="98"/>
        <end position="110"/>
    </location>
</feature>
<evidence type="ECO:0000256" key="1">
    <source>
        <dbReference type="SAM" id="MobiDB-lite"/>
    </source>
</evidence>
<proteinExistence type="predicted"/>
<evidence type="ECO:0000313" key="3">
    <source>
        <dbReference type="Proteomes" id="UP001309876"/>
    </source>
</evidence>
<reference evidence="2 3" key="1">
    <citation type="submission" date="2023-08" db="EMBL/GenBank/DDBJ databases">
        <title>Black Yeasts Isolated from many extreme environments.</title>
        <authorList>
            <person name="Coleine C."/>
            <person name="Stajich J.E."/>
            <person name="Selbmann L."/>
        </authorList>
    </citation>
    <scope>NUCLEOTIDE SEQUENCE [LARGE SCALE GENOMIC DNA]</scope>
    <source>
        <strain evidence="2 3">CCFEE 5910</strain>
    </source>
</reference>
<feature type="compositionally biased region" description="Polar residues" evidence="1">
    <location>
        <begin position="277"/>
        <end position="289"/>
    </location>
</feature>
<feature type="compositionally biased region" description="Basic residues" evidence="1">
    <location>
        <begin position="36"/>
        <end position="48"/>
    </location>
</feature>
<feature type="compositionally biased region" description="Polar residues" evidence="1">
    <location>
        <begin position="342"/>
        <end position="370"/>
    </location>
</feature>
<accession>A0AAN7Y3M7</accession>
<name>A0AAN7Y3M7_9EURO</name>
<feature type="compositionally biased region" description="Low complexity" evidence="1">
    <location>
        <begin position="303"/>
        <end position="313"/>
    </location>
</feature>
<keyword evidence="3" id="KW-1185">Reference proteome</keyword>
<feature type="compositionally biased region" description="Low complexity" evidence="1">
    <location>
        <begin position="151"/>
        <end position="162"/>
    </location>
</feature>
<feature type="region of interest" description="Disordered" evidence="1">
    <location>
        <begin position="1"/>
        <end position="172"/>
    </location>
</feature>
<dbReference type="AlphaFoldDB" id="A0AAN7Y3M7"/>
<gene>
    <name evidence="2" type="ORF">LTR05_008296</name>
</gene>
<protein>
    <submittedName>
        <fullName evidence="2">Uncharacterized protein</fullName>
    </submittedName>
</protein>
<dbReference type="EMBL" id="JAVRRJ010000011">
    <property type="protein sequence ID" value="KAK5080979.1"/>
    <property type="molecule type" value="Genomic_DNA"/>
</dbReference>
<feature type="compositionally biased region" description="Polar residues" evidence="1">
    <location>
        <begin position="64"/>
        <end position="78"/>
    </location>
</feature>
<evidence type="ECO:0000313" key="2">
    <source>
        <dbReference type="EMBL" id="KAK5080979.1"/>
    </source>
</evidence>
<organism evidence="2 3">
    <name type="scientific">Lithohypha guttulata</name>
    <dbReference type="NCBI Taxonomy" id="1690604"/>
    <lineage>
        <taxon>Eukaryota</taxon>
        <taxon>Fungi</taxon>
        <taxon>Dikarya</taxon>
        <taxon>Ascomycota</taxon>
        <taxon>Pezizomycotina</taxon>
        <taxon>Eurotiomycetes</taxon>
        <taxon>Chaetothyriomycetidae</taxon>
        <taxon>Chaetothyriales</taxon>
        <taxon>Trichomeriaceae</taxon>
        <taxon>Lithohypha</taxon>
    </lineage>
</organism>
<dbReference type="Proteomes" id="UP001309876">
    <property type="component" value="Unassembled WGS sequence"/>
</dbReference>
<feature type="compositionally biased region" description="Basic residues" evidence="1">
    <location>
        <begin position="381"/>
        <end position="390"/>
    </location>
</feature>
<sequence>MTKRAAVDPLQSASPPKKLSRLSKPASMLSLTGPRKPSKQRSIQRRKSKYEISSDEDLEEHGLNQANSVLTPPRSSSAEEIFANNEAQSSSASDEIEQAASTTEQQTSNSSEDKAIEQQVQTEPLAIQEHSRHAPISPIDESFTDQGQRDTSNTASTSTPTTRQKLTSTEIPLTKLKRTPTTENNVHGEDEEEEEYFMAESNLQTDNATTDLTAEVTSVDMTVEDPPQFSSTLITEAANEEVVNEDAIGEDDLKKKLDNTVIPQGAAQEKPAAASKIGNSVSHTTSTLEGWQLDGSSDEARPSAASDSTASTDNPISTVNEDYNQEKQQETTHVASDERESSTVTIDNPSDQHNPSSLQDDASETATITAKSDHSTTQRRTSTRTARRARSPLSTRTQSKAPSRRKTSSAKPIPEAEIPYSVKPTFKSYEVTTDVSRQKTQAWGDLPSASADIAYKAGDLVRVEFSNSDKGYARLCEARQGPQCYLLMQWLYTRADAMQVLEQKKLLKVKKKLMKTWPSDELRASDHYQLVLLDNLAAQVDVTDLNVGRTILRFSRMAAK</sequence>
<comment type="caution">
    <text evidence="2">The sequence shown here is derived from an EMBL/GenBank/DDBJ whole genome shotgun (WGS) entry which is preliminary data.</text>
</comment>
<feature type="compositionally biased region" description="Basic and acidic residues" evidence="1">
    <location>
        <begin position="324"/>
        <end position="341"/>
    </location>
</feature>